<keyword evidence="3" id="KW-1185">Reference proteome</keyword>
<evidence type="ECO:0000256" key="1">
    <source>
        <dbReference type="SAM" id="Phobius"/>
    </source>
</evidence>
<reference evidence="3" key="1">
    <citation type="submission" date="2016-09" db="EMBL/GenBank/DDBJ databases">
        <title>Acidihalobacter prosperus F5.</title>
        <authorList>
            <person name="Khaleque H.N."/>
            <person name="Ramsay J.P."/>
            <person name="Kaksonen A.H."/>
            <person name="Boxall N.J."/>
            <person name="Watkin E.L.J."/>
        </authorList>
    </citation>
    <scope>NUCLEOTIDE SEQUENCE [LARGE SCALE GENOMIC DNA]</scope>
    <source>
        <strain evidence="3">F5</strain>
    </source>
</reference>
<feature type="transmembrane region" description="Helical" evidence="1">
    <location>
        <begin position="94"/>
        <end position="116"/>
    </location>
</feature>
<feature type="transmembrane region" description="Helical" evidence="1">
    <location>
        <begin position="12"/>
        <end position="33"/>
    </location>
</feature>
<dbReference type="AlphaFoldDB" id="A0A1D8IM68"/>
<sequence length="117" mass="12180">MADDMNLHDWLIAACVLALATYAIRLAGTWLAGAAARSEHRLGRLFEPAGPALIAAFVVVSLVPVGHTPALAPLGGELLSMGLALWVQRLSGQLWSGMLVGLVAYGLWLAAGIGSLH</sequence>
<accession>A0A1D8IM68</accession>
<feature type="transmembrane region" description="Helical" evidence="1">
    <location>
        <begin position="45"/>
        <end position="64"/>
    </location>
</feature>
<organism evidence="2 3">
    <name type="scientific">Acidihalobacter yilgarnensis</name>
    <dbReference type="NCBI Taxonomy" id="2819280"/>
    <lineage>
        <taxon>Bacteria</taxon>
        <taxon>Pseudomonadati</taxon>
        <taxon>Pseudomonadota</taxon>
        <taxon>Gammaproteobacteria</taxon>
        <taxon>Chromatiales</taxon>
        <taxon>Ectothiorhodospiraceae</taxon>
        <taxon>Acidihalobacter</taxon>
    </lineage>
</organism>
<gene>
    <name evidence="2" type="ORF">BI364_05980</name>
</gene>
<protein>
    <recommendedName>
        <fullName evidence="4">Branched-chain amino acid transport</fullName>
    </recommendedName>
</protein>
<dbReference type="Proteomes" id="UP000095401">
    <property type="component" value="Chromosome"/>
</dbReference>
<dbReference type="Pfam" id="PF05437">
    <property type="entry name" value="AzlD"/>
    <property type="match status" value="1"/>
</dbReference>
<proteinExistence type="predicted"/>
<dbReference type="KEGG" id="aprs:BI364_05980"/>
<keyword evidence="1" id="KW-0472">Membrane</keyword>
<keyword evidence="1" id="KW-0812">Transmembrane</keyword>
<dbReference type="InterPro" id="IPR008407">
    <property type="entry name" value="Brnchd-chn_aa_trnsp_AzlD"/>
</dbReference>
<evidence type="ECO:0000313" key="3">
    <source>
        <dbReference type="Proteomes" id="UP000095401"/>
    </source>
</evidence>
<name>A0A1D8IM68_9GAMM</name>
<evidence type="ECO:0000313" key="2">
    <source>
        <dbReference type="EMBL" id="AOU97566.1"/>
    </source>
</evidence>
<evidence type="ECO:0008006" key="4">
    <source>
        <dbReference type="Google" id="ProtNLM"/>
    </source>
</evidence>
<dbReference type="EMBL" id="CP017415">
    <property type="protein sequence ID" value="AOU97566.1"/>
    <property type="molecule type" value="Genomic_DNA"/>
</dbReference>
<keyword evidence="1" id="KW-1133">Transmembrane helix</keyword>